<name>A0A5B2TYC8_9FLAO</name>
<keyword evidence="1" id="KW-1133">Transmembrane helix</keyword>
<keyword evidence="1" id="KW-0812">Transmembrane</keyword>
<keyword evidence="1" id="KW-0472">Membrane</keyword>
<dbReference type="EMBL" id="VUOE01000001">
    <property type="protein sequence ID" value="KAA2218670.1"/>
    <property type="molecule type" value="Genomic_DNA"/>
</dbReference>
<gene>
    <name evidence="2" type="ORF">F0361_03335</name>
</gene>
<dbReference type="AlphaFoldDB" id="A0A5B2TYC8"/>
<feature type="transmembrane region" description="Helical" evidence="1">
    <location>
        <begin position="260"/>
        <end position="278"/>
    </location>
</feature>
<proteinExistence type="predicted"/>
<dbReference type="Pfam" id="PF12679">
    <property type="entry name" value="ABC2_membrane_2"/>
    <property type="match status" value="1"/>
</dbReference>
<comment type="caution">
    <text evidence="2">The sequence shown here is derived from an EMBL/GenBank/DDBJ whole genome shotgun (WGS) entry which is preliminary data.</text>
</comment>
<sequence>MFKFNFKYELRQLLRSRWIQLLSLLLLLLVGFATYNGLQKVEERNETIAKAFDETRKNDERMLMLLDSLENGQEVSVPTWRYPTNPMEIGNNYPRVAAMPAEDFTFIATGQSDMFTHFKKPEVYGFSFIEDFTEMTSPVQLLFGSFDLAFVIVYLLPLLIIAFSYNVLSAERESGSLRLLASQPIRMETWVLQKLGLRFFWLSIMVIAAMLVTFLALGVNPFSQMNTFLNLIVLTLAYMLFWFALVFVVNLFIGSSAKNAVSLLGLWIVFVLLVPSILNQMGSTLYPMPSRALMINEMRSTQADVLKRVDDILDNFLRDHPEYAVNDTTLQRTYWHNFMVAQKVIREELQPIFDNYDAQLGKQQGWVGTFKWLSPAVVTQEALNQIAGTSSQDYLNYRVQVLDFSHKWRAHFMPFVYNNTSFKKADVANLPQFDYQPRDKSSFASVIILIIAIGVFGLASLIASKRRITYLAH</sequence>
<evidence type="ECO:0000313" key="2">
    <source>
        <dbReference type="EMBL" id="KAA2218670.1"/>
    </source>
</evidence>
<dbReference type="RefSeq" id="WP_154917217.1">
    <property type="nucleotide sequence ID" value="NZ_VUOE01000001.1"/>
</dbReference>
<dbReference type="PANTHER" id="PTHR43471:SF14">
    <property type="entry name" value="ABC-2 TYPE TRANSPORT SYSTEM PERMEASE PROTEIN"/>
    <property type="match status" value="1"/>
</dbReference>
<dbReference type="PANTHER" id="PTHR43471">
    <property type="entry name" value="ABC TRANSPORTER PERMEASE"/>
    <property type="match status" value="1"/>
</dbReference>
<evidence type="ECO:0000256" key="1">
    <source>
        <dbReference type="SAM" id="Phobius"/>
    </source>
</evidence>
<feature type="transmembrane region" description="Helical" evidence="1">
    <location>
        <begin position="443"/>
        <end position="463"/>
    </location>
</feature>
<accession>A0A5B2TYC8</accession>
<evidence type="ECO:0000313" key="3">
    <source>
        <dbReference type="Proteomes" id="UP000323188"/>
    </source>
</evidence>
<feature type="transmembrane region" description="Helical" evidence="1">
    <location>
        <begin position="148"/>
        <end position="168"/>
    </location>
</feature>
<reference evidence="2 3" key="1">
    <citation type="submission" date="2019-09" db="EMBL/GenBank/DDBJ databases">
        <authorList>
            <person name="Khan S.A."/>
            <person name="Jeon C.O."/>
            <person name="Chun B.H."/>
            <person name="Jeong S.E."/>
        </authorList>
    </citation>
    <scope>NUCLEOTIDE SEQUENCE [LARGE SCALE GENOMIC DNA]</scope>
    <source>
        <strain evidence="2 3">KCTC 42508</strain>
    </source>
</reference>
<feature type="transmembrane region" description="Helical" evidence="1">
    <location>
        <begin position="231"/>
        <end position="253"/>
    </location>
</feature>
<feature type="transmembrane region" description="Helical" evidence="1">
    <location>
        <begin position="195"/>
        <end position="219"/>
    </location>
</feature>
<dbReference type="Proteomes" id="UP000323188">
    <property type="component" value="Unassembled WGS sequence"/>
</dbReference>
<organism evidence="2 3">
    <name type="scientific">Maribacter flavus</name>
    <dbReference type="NCBI Taxonomy" id="1658664"/>
    <lineage>
        <taxon>Bacteria</taxon>
        <taxon>Pseudomonadati</taxon>
        <taxon>Bacteroidota</taxon>
        <taxon>Flavobacteriia</taxon>
        <taxon>Flavobacteriales</taxon>
        <taxon>Flavobacteriaceae</taxon>
        <taxon>Maribacter</taxon>
    </lineage>
</organism>
<protein>
    <submittedName>
        <fullName evidence="2">DUF3526 domain-containing protein</fullName>
    </submittedName>
</protein>